<dbReference type="EMBL" id="CP093344">
    <property type="protein sequence ID" value="WOG88460.1"/>
    <property type="molecule type" value="Genomic_DNA"/>
</dbReference>
<gene>
    <name evidence="7" type="ORF">DCAR_0207695</name>
</gene>
<feature type="domain" description="C2H2-type" evidence="5">
    <location>
        <begin position="406"/>
        <end position="430"/>
    </location>
</feature>
<protein>
    <recommendedName>
        <fullName evidence="9">U1-type domain-containing protein</fullName>
    </recommendedName>
</protein>
<dbReference type="Proteomes" id="UP000077755">
    <property type="component" value="Chromosome 2"/>
</dbReference>
<feature type="region of interest" description="Disordered" evidence="4">
    <location>
        <begin position="354"/>
        <end position="398"/>
    </location>
</feature>
<dbReference type="Pfam" id="PF12171">
    <property type="entry name" value="zf-C2H2_jaz"/>
    <property type="match status" value="1"/>
</dbReference>
<organism evidence="7 8">
    <name type="scientific">Daucus carota subsp. sativus</name>
    <name type="common">Carrot</name>
    <dbReference type="NCBI Taxonomy" id="79200"/>
    <lineage>
        <taxon>Eukaryota</taxon>
        <taxon>Viridiplantae</taxon>
        <taxon>Streptophyta</taxon>
        <taxon>Embryophyta</taxon>
        <taxon>Tracheophyta</taxon>
        <taxon>Spermatophyta</taxon>
        <taxon>Magnoliopsida</taxon>
        <taxon>eudicotyledons</taxon>
        <taxon>Gunneridae</taxon>
        <taxon>Pentapetalae</taxon>
        <taxon>asterids</taxon>
        <taxon>campanulids</taxon>
        <taxon>Apiales</taxon>
        <taxon>Apiaceae</taxon>
        <taxon>Apioideae</taxon>
        <taxon>Scandiceae</taxon>
        <taxon>Daucinae</taxon>
        <taxon>Daucus</taxon>
        <taxon>Daucus sect. Daucus</taxon>
    </lineage>
</organism>
<dbReference type="SUPFAM" id="SSF57667">
    <property type="entry name" value="beta-beta-alpha zinc fingers"/>
    <property type="match status" value="2"/>
</dbReference>
<name>A0AAF0WEH5_DAUCS</name>
<keyword evidence="2" id="KW-0863">Zinc-finger</keyword>
<dbReference type="GO" id="GO:0008270">
    <property type="term" value="F:zinc ion binding"/>
    <property type="evidence" value="ECO:0007669"/>
    <property type="project" value="UniProtKB-KW"/>
</dbReference>
<accession>A0AAF0WEH5</accession>
<feature type="domain" description="U1-type" evidence="6">
    <location>
        <begin position="265"/>
        <end position="299"/>
    </location>
</feature>
<feature type="compositionally biased region" description="Polar residues" evidence="4">
    <location>
        <begin position="27"/>
        <end position="56"/>
    </location>
</feature>
<feature type="region of interest" description="Disordered" evidence="4">
    <location>
        <begin position="307"/>
        <end position="339"/>
    </location>
</feature>
<evidence type="ECO:0000256" key="4">
    <source>
        <dbReference type="SAM" id="MobiDB-lite"/>
    </source>
</evidence>
<feature type="compositionally biased region" description="Low complexity" evidence="4">
    <location>
        <begin position="354"/>
        <end position="368"/>
    </location>
</feature>
<feature type="domain" description="C2H2-type" evidence="5">
    <location>
        <begin position="268"/>
        <end position="292"/>
    </location>
</feature>
<evidence type="ECO:0000259" key="5">
    <source>
        <dbReference type="SMART" id="SM00355"/>
    </source>
</evidence>
<dbReference type="SMART" id="SM00451">
    <property type="entry name" value="ZnF_U1"/>
    <property type="match status" value="2"/>
</dbReference>
<dbReference type="InterPro" id="IPR003604">
    <property type="entry name" value="Matrin/U1-like-C_Znf_C2H2"/>
</dbReference>
<evidence type="ECO:0000313" key="7">
    <source>
        <dbReference type="EMBL" id="WOG88460.1"/>
    </source>
</evidence>
<dbReference type="Pfam" id="PF12874">
    <property type="entry name" value="zf-met"/>
    <property type="match status" value="1"/>
</dbReference>
<dbReference type="InterPro" id="IPR036236">
    <property type="entry name" value="Znf_C2H2_sf"/>
</dbReference>
<evidence type="ECO:0000256" key="1">
    <source>
        <dbReference type="ARBA" id="ARBA00022723"/>
    </source>
</evidence>
<dbReference type="Gene3D" id="3.30.160.60">
    <property type="entry name" value="Classic Zinc Finger"/>
    <property type="match status" value="2"/>
</dbReference>
<dbReference type="PANTHER" id="PTHR47487:SF12">
    <property type="entry name" value="GLUTENIN, HIGH MOLECULAR WEIGHT SUBUNIT DX5-LIKE"/>
    <property type="match status" value="1"/>
</dbReference>
<feature type="compositionally biased region" description="Polar residues" evidence="4">
    <location>
        <begin position="209"/>
        <end position="229"/>
    </location>
</feature>
<dbReference type="InterPro" id="IPR013087">
    <property type="entry name" value="Znf_C2H2_type"/>
</dbReference>
<evidence type="ECO:0000259" key="6">
    <source>
        <dbReference type="SMART" id="SM00451"/>
    </source>
</evidence>
<evidence type="ECO:0000256" key="2">
    <source>
        <dbReference type="ARBA" id="ARBA00022771"/>
    </source>
</evidence>
<reference evidence="7" key="2">
    <citation type="submission" date="2022-03" db="EMBL/GenBank/DDBJ databases">
        <title>Draft title - Genomic analysis of global carrot germplasm unveils the trajectory of domestication and the origin of high carotenoid orange carrot.</title>
        <authorList>
            <person name="Iorizzo M."/>
            <person name="Ellison S."/>
            <person name="Senalik D."/>
            <person name="Macko-Podgorni A."/>
            <person name="Grzebelus D."/>
            <person name="Bostan H."/>
            <person name="Rolling W."/>
            <person name="Curaba J."/>
            <person name="Simon P."/>
        </authorList>
    </citation>
    <scope>NUCLEOTIDE SEQUENCE</scope>
    <source>
        <tissue evidence="7">Leaf</tissue>
    </source>
</reference>
<feature type="compositionally biased region" description="Polar residues" evidence="4">
    <location>
        <begin position="497"/>
        <end position="518"/>
    </location>
</feature>
<dbReference type="SMART" id="SM00355">
    <property type="entry name" value="ZnF_C2H2"/>
    <property type="match status" value="2"/>
</dbReference>
<feature type="region of interest" description="Disordered" evidence="4">
    <location>
        <begin position="1"/>
        <end position="76"/>
    </location>
</feature>
<dbReference type="InterPro" id="IPR022755">
    <property type="entry name" value="Znf_C2H2_jaz"/>
</dbReference>
<evidence type="ECO:0008006" key="9">
    <source>
        <dbReference type="Google" id="ProtNLM"/>
    </source>
</evidence>
<evidence type="ECO:0000313" key="8">
    <source>
        <dbReference type="Proteomes" id="UP000077755"/>
    </source>
</evidence>
<dbReference type="GO" id="GO:0003676">
    <property type="term" value="F:nucleic acid binding"/>
    <property type="evidence" value="ECO:0007669"/>
    <property type="project" value="InterPro"/>
</dbReference>
<reference evidence="7" key="1">
    <citation type="journal article" date="2016" name="Nat. Genet.">
        <title>A high-quality carrot genome assembly provides new insights into carotenoid accumulation and asterid genome evolution.</title>
        <authorList>
            <person name="Iorizzo M."/>
            <person name="Ellison S."/>
            <person name="Senalik D."/>
            <person name="Zeng P."/>
            <person name="Satapoomin P."/>
            <person name="Huang J."/>
            <person name="Bowman M."/>
            <person name="Iovene M."/>
            <person name="Sanseverino W."/>
            <person name="Cavagnaro P."/>
            <person name="Yildiz M."/>
            <person name="Macko-Podgorni A."/>
            <person name="Moranska E."/>
            <person name="Grzebelus E."/>
            <person name="Grzebelus D."/>
            <person name="Ashrafi H."/>
            <person name="Zheng Z."/>
            <person name="Cheng S."/>
            <person name="Spooner D."/>
            <person name="Van Deynze A."/>
            <person name="Simon P."/>
        </authorList>
    </citation>
    <scope>NUCLEOTIDE SEQUENCE</scope>
    <source>
        <tissue evidence="7">Leaf</tissue>
    </source>
</reference>
<keyword evidence="8" id="KW-1185">Reference proteome</keyword>
<sequence>MSAPSLPEPLNQEPNQQFQEDEHNKTQTDPSHSPLVSAQDFQNPPQSDQNNDTQQAVGPEKPPEIAEPPVESGSITPEVLGEGQVQIQHQQNAYYPQNVVGGDQQNLGLQGLNPAAAAAVAALSQLTQFAGNMGDVERAMVELQGLIAAGGLGAFLGAAPFMGQGPPHYAPVISHPPYRGGGRRGVDRYRRGGRGNFGNRGRGRWTPRENPQQILSSGPGNLSSEATNSVEARTEASAVNIDQGAQADMPTVQPNVTTSGPQRHIQVYRCEICTVDCNSLEILEQHKGGKKHKKNLQKLEEQKTCQPVFNVQSNAKSADSYPAGKLQPENMQNSEGNKETISENLHSETVPVENNLENQPQNPETQQLDNQKSGMKRKRKMRTGRGGGKRSNTHRWPKEPKVAAPLICNLCNVTCDTQEVFNRHLSGKKHKSKYKRFESHQAMYGPAELQVLYPPNPVMQTLSQPQDPLQNIFASQSSNLFPPGAHTTPQIHPAGAPSQSSDGNQDHQLNLSGPQDSNPLPPGVDAAPQFPQVHQQ</sequence>
<feature type="region of interest" description="Disordered" evidence="4">
    <location>
        <begin position="173"/>
        <end position="229"/>
    </location>
</feature>
<feature type="compositionally biased region" description="Polar residues" evidence="4">
    <location>
        <begin position="307"/>
        <end position="317"/>
    </location>
</feature>
<keyword evidence="3" id="KW-0862">Zinc</keyword>
<evidence type="ECO:0000256" key="3">
    <source>
        <dbReference type="ARBA" id="ARBA00022833"/>
    </source>
</evidence>
<dbReference type="AlphaFoldDB" id="A0AAF0WEH5"/>
<dbReference type="PANTHER" id="PTHR47487">
    <property type="entry name" value="OS06G0651300 PROTEIN-RELATED"/>
    <property type="match status" value="1"/>
</dbReference>
<proteinExistence type="predicted"/>
<feature type="domain" description="U1-type" evidence="6">
    <location>
        <begin position="403"/>
        <end position="437"/>
    </location>
</feature>
<keyword evidence="1" id="KW-0479">Metal-binding</keyword>
<feature type="region of interest" description="Disordered" evidence="4">
    <location>
        <begin position="475"/>
        <end position="536"/>
    </location>
</feature>
<feature type="compositionally biased region" description="Basic residues" evidence="4">
    <location>
        <begin position="374"/>
        <end position="395"/>
    </location>
</feature>